<dbReference type="EMBL" id="JAINUG010000013">
    <property type="protein sequence ID" value="KAJ8414284.1"/>
    <property type="molecule type" value="Genomic_DNA"/>
</dbReference>
<accession>A0AAD7WZW8</accession>
<reference evidence="2" key="1">
    <citation type="journal article" date="2023" name="Science">
        <title>Genome structures resolve the early diversification of teleost fishes.</title>
        <authorList>
            <person name="Parey E."/>
            <person name="Louis A."/>
            <person name="Montfort J."/>
            <person name="Bouchez O."/>
            <person name="Roques C."/>
            <person name="Iampietro C."/>
            <person name="Lluch J."/>
            <person name="Castinel A."/>
            <person name="Donnadieu C."/>
            <person name="Desvignes T."/>
            <person name="Floi Bucao C."/>
            <person name="Jouanno E."/>
            <person name="Wen M."/>
            <person name="Mejri S."/>
            <person name="Dirks R."/>
            <person name="Jansen H."/>
            <person name="Henkel C."/>
            <person name="Chen W.J."/>
            <person name="Zahm M."/>
            <person name="Cabau C."/>
            <person name="Klopp C."/>
            <person name="Thompson A.W."/>
            <person name="Robinson-Rechavi M."/>
            <person name="Braasch I."/>
            <person name="Lecointre G."/>
            <person name="Bobe J."/>
            <person name="Postlethwait J.H."/>
            <person name="Berthelot C."/>
            <person name="Roest Crollius H."/>
            <person name="Guiguen Y."/>
        </authorList>
    </citation>
    <scope>NUCLEOTIDE SEQUENCE</scope>
    <source>
        <strain evidence="2">NC1722</strain>
    </source>
</reference>
<name>A0AAD7WZW8_9TELE</name>
<organism evidence="2 3">
    <name type="scientific">Aldrovandia affinis</name>
    <dbReference type="NCBI Taxonomy" id="143900"/>
    <lineage>
        <taxon>Eukaryota</taxon>
        <taxon>Metazoa</taxon>
        <taxon>Chordata</taxon>
        <taxon>Craniata</taxon>
        <taxon>Vertebrata</taxon>
        <taxon>Euteleostomi</taxon>
        <taxon>Actinopterygii</taxon>
        <taxon>Neopterygii</taxon>
        <taxon>Teleostei</taxon>
        <taxon>Notacanthiformes</taxon>
        <taxon>Halosauridae</taxon>
        <taxon>Aldrovandia</taxon>
    </lineage>
</organism>
<keyword evidence="3" id="KW-1185">Reference proteome</keyword>
<comment type="caution">
    <text evidence="2">The sequence shown here is derived from an EMBL/GenBank/DDBJ whole genome shotgun (WGS) entry which is preliminary data.</text>
</comment>
<proteinExistence type="predicted"/>
<protein>
    <submittedName>
        <fullName evidence="2">Uncharacterized protein</fullName>
    </submittedName>
</protein>
<gene>
    <name evidence="2" type="ORF">AAFF_G00051540</name>
</gene>
<evidence type="ECO:0000313" key="2">
    <source>
        <dbReference type="EMBL" id="KAJ8414284.1"/>
    </source>
</evidence>
<evidence type="ECO:0000256" key="1">
    <source>
        <dbReference type="SAM" id="MobiDB-lite"/>
    </source>
</evidence>
<sequence>MRKEAGRLVVHPTLPNGRNQCSGRYAEGGAGCFTVNVIQTGPSGYRDEYRNPVNAKGGPIECPFGNPLCEYGVRVGAGWECWNYHPLAAKLVKDPQFWAGYAGDSPDGEDEDGANGTRRSDPTSCASCGLRRLTDDPLQCAKHLG</sequence>
<evidence type="ECO:0000313" key="3">
    <source>
        <dbReference type="Proteomes" id="UP001221898"/>
    </source>
</evidence>
<dbReference type="Proteomes" id="UP001221898">
    <property type="component" value="Unassembled WGS sequence"/>
</dbReference>
<feature type="region of interest" description="Disordered" evidence="1">
    <location>
        <begin position="100"/>
        <end position="124"/>
    </location>
</feature>
<dbReference type="AlphaFoldDB" id="A0AAD7WZW8"/>